<dbReference type="AlphaFoldDB" id="A0A2S4HFX3"/>
<protein>
    <submittedName>
        <fullName evidence="1">Uncharacterized protein</fullName>
    </submittedName>
</protein>
<evidence type="ECO:0000313" key="2">
    <source>
        <dbReference type="Proteomes" id="UP000237222"/>
    </source>
</evidence>
<dbReference type="EMBL" id="PQGG01000027">
    <property type="protein sequence ID" value="POP52601.1"/>
    <property type="molecule type" value="Genomic_DNA"/>
</dbReference>
<name>A0A2S4HFX3_9GAMM</name>
<proteinExistence type="predicted"/>
<evidence type="ECO:0000313" key="1">
    <source>
        <dbReference type="EMBL" id="POP52601.1"/>
    </source>
</evidence>
<gene>
    <name evidence="1" type="ORF">C0068_11020</name>
</gene>
<dbReference type="Proteomes" id="UP000237222">
    <property type="component" value="Unassembled WGS sequence"/>
</dbReference>
<accession>A0A2S4HFX3</accession>
<sequence length="150" mass="17030">MMNMIFQFENGLEIQKTRISTEVIRSGFYVDHIDANLPTKSRHATVGFHRLGLPEILVRGVPFDCAQQALSGLFLAAQIGLAELATGSRLDELFDREVYFTNISHELKKTEFLASRLYHEHWNFDVLEMCLGQIQRKGFESATTSSYAVS</sequence>
<dbReference type="Pfam" id="PF14081">
    <property type="entry name" value="DUF4262"/>
    <property type="match status" value="1"/>
</dbReference>
<dbReference type="InterPro" id="IPR025358">
    <property type="entry name" value="DUF4262"/>
</dbReference>
<comment type="caution">
    <text evidence="1">The sequence shown here is derived from an EMBL/GenBank/DDBJ whole genome shotgun (WGS) entry which is preliminary data.</text>
</comment>
<reference evidence="1" key="1">
    <citation type="submission" date="2018-01" db="EMBL/GenBank/DDBJ databases">
        <authorList>
            <person name="Yu X.-D."/>
        </authorList>
    </citation>
    <scope>NUCLEOTIDE SEQUENCE</scope>
    <source>
        <strain evidence="1">ZX-21</strain>
    </source>
</reference>
<organism evidence="1 2">
    <name type="scientific">Zhongshania marina</name>
    <dbReference type="NCBI Taxonomy" id="2304603"/>
    <lineage>
        <taxon>Bacteria</taxon>
        <taxon>Pseudomonadati</taxon>
        <taxon>Pseudomonadota</taxon>
        <taxon>Gammaproteobacteria</taxon>
        <taxon>Cellvibrionales</taxon>
        <taxon>Spongiibacteraceae</taxon>
        <taxon>Zhongshania</taxon>
    </lineage>
</organism>